<dbReference type="InterPro" id="IPR036615">
    <property type="entry name" value="Mur_ligase_C_dom_sf"/>
</dbReference>
<dbReference type="GO" id="GO:0071555">
    <property type="term" value="P:cell wall organization"/>
    <property type="evidence" value="ECO:0007669"/>
    <property type="project" value="UniProtKB-KW"/>
</dbReference>
<keyword evidence="11 14" id="KW-0413">Isomerase</keyword>
<evidence type="ECO:0000256" key="4">
    <source>
        <dbReference type="ARBA" id="ARBA00022598"/>
    </source>
</evidence>
<dbReference type="InterPro" id="IPR035911">
    <property type="entry name" value="MurE/MurF_N"/>
</dbReference>
<dbReference type="HAMAP" id="MF_01201">
    <property type="entry name" value="Ala_racemase"/>
    <property type="match status" value="1"/>
</dbReference>
<feature type="binding site" evidence="14 16">
    <location>
        <position position="765"/>
    </location>
    <ligand>
        <name>substrate</name>
    </ligand>
</feature>
<sequence>MSSSIENIEKVLGAKRFGDRSAQIDWILTDSRSLCFPEETLFFALKTKRNDGHKYLPELYERGVRNFVVGDLPADMQSFQDANFLQLANPLKGLQRLAEKHREQFQIPVIGITGSNGKTIVKEWLYQLLSPDRVVTRSPRSYNSQIGVPLSVWLMNEHTELAIFEAGISEMGEMEALQSIIKPTVGILTNIGGAHQENFFSLQDKCMEKLTLFKDCDVIVYDGDNELISSCVTKSLFTSREIAWSKKDNERPLFIESVQKGEHATTIKYRYLGMPNEFSIPFIDDASIENSLHCLAVALYMMVPPEQITERMAHLEQIAMRLEVKEGKNGCVLINDSYNSDLASLDIALDFMSRRSDDKGKKRTLILSDMLETGQSSKLLYRQVAELVHSRGVEKMIGVGEEIRTAAARFEIEKYFFRTTEELLESDLLAGLRDEVILIKGSRAFHFDRISDRLELKVHETILEINLNALIDNLNYYRSKLKPETKMVCMVKASAYGAGSYEIAKTLQDHRVDYLAVAVADEGSDLRKAGITCSIMIMNPELTAFKTMFDYKLEPEVYSFHLLNELIKAAEKEGVTNFPIHIKLDTGMHRLGFAPEEIPELIDRLKKQTAVIPRSVFSHLVGSDGAQFDSFTRRQIEMFEAASGCLQEAFQHKILRHICNTAGIERYPGAQFDMVRLGIGLYGIDPFTNRIIHNVSTLKTTILQIHEVPKEETVGYSRKGRLERDSRIAAIPIGYADGLNRHLGNGRAYCLVNGQKAPYVGNICMDVCMIDVTDIDCKEGDKAVIFGDDLPVTVLSEILETIPYEILTSVSNRVKRVYYQD</sequence>
<dbReference type="RefSeq" id="WP_135950285.1">
    <property type="nucleotide sequence ID" value="NZ_CAPOAU010000009.1"/>
</dbReference>
<dbReference type="Gene3D" id="3.20.20.10">
    <property type="entry name" value="Alanine racemase"/>
    <property type="match status" value="1"/>
</dbReference>
<evidence type="ECO:0000256" key="2">
    <source>
        <dbReference type="ARBA" id="ARBA00001933"/>
    </source>
</evidence>
<dbReference type="Gene3D" id="3.40.1190.10">
    <property type="entry name" value="Mur-like, catalytic domain"/>
    <property type="match status" value="1"/>
</dbReference>
<feature type="domain" description="Alanine racemase C-terminal" evidence="17">
    <location>
        <begin position="695"/>
        <end position="819"/>
    </location>
</feature>
<dbReference type="InterPro" id="IPR011079">
    <property type="entry name" value="Ala_racemase_C"/>
</dbReference>
<dbReference type="GO" id="GO:0047480">
    <property type="term" value="F:UDP-N-acetylmuramoyl-tripeptide-D-alanyl-D-alanine ligase activity"/>
    <property type="evidence" value="ECO:0007669"/>
    <property type="project" value="InterPro"/>
</dbReference>
<evidence type="ECO:0000256" key="12">
    <source>
        <dbReference type="ARBA" id="ARBA00023306"/>
    </source>
</evidence>
<dbReference type="SUPFAM" id="SSF53623">
    <property type="entry name" value="MurD-like peptide ligases, catalytic domain"/>
    <property type="match status" value="1"/>
</dbReference>
<dbReference type="SUPFAM" id="SSF51419">
    <property type="entry name" value="PLP-binding barrel"/>
    <property type="match status" value="1"/>
</dbReference>
<proteinExistence type="inferred from homology"/>
<dbReference type="InterPro" id="IPR013221">
    <property type="entry name" value="Mur_ligase_cen"/>
</dbReference>
<accession>A0A4S2FV44</accession>
<dbReference type="SMART" id="SM01005">
    <property type="entry name" value="Ala_racemase_C"/>
    <property type="match status" value="1"/>
</dbReference>
<evidence type="ECO:0000313" key="19">
    <source>
        <dbReference type="Proteomes" id="UP000310760"/>
    </source>
</evidence>
<gene>
    <name evidence="18" type="ORF">E5339_01360</name>
</gene>
<comment type="caution">
    <text evidence="18">The sequence shown here is derived from an EMBL/GenBank/DDBJ whole genome shotgun (WGS) entry which is preliminary data.</text>
</comment>
<evidence type="ECO:0000256" key="7">
    <source>
        <dbReference type="ARBA" id="ARBA00022840"/>
    </source>
</evidence>
<evidence type="ECO:0000256" key="8">
    <source>
        <dbReference type="ARBA" id="ARBA00022898"/>
    </source>
</evidence>
<dbReference type="GO" id="GO:0051301">
    <property type="term" value="P:cell division"/>
    <property type="evidence" value="ECO:0007669"/>
    <property type="project" value="UniProtKB-KW"/>
</dbReference>
<keyword evidence="3" id="KW-0963">Cytoplasm</keyword>
<evidence type="ECO:0000256" key="6">
    <source>
        <dbReference type="ARBA" id="ARBA00022741"/>
    </source>
</evidence>
<dbReference type="InterPro" id="IPR051046">
    <property type="entry name" value="MurCDEF_CellWall_CoF430Synth"/>
</dbReference>
<evidence type="ECO:0000256" key="9">
    <source>
        <dbReference type="ARBA" id="ARBA00022960"/>
    </source>
</evidence>
<dbReference type="SUPFAM" id="SSF50621">
    <property type="entry name" value="Alanine racemase C-terminal domain-like"/>
    <property type="match status" value="1"/>
</dbReference>
<dbReference type="NCBIfam" id="TIGR00492">
    <property type="entry name" value="alr"/>
    <property type="match status" value="1"/>
</dbReference>
<dbReference type="Pfam" id="PF00842">
    <property type="entry name" value="Ala_racemase_C"/>
    <property type="match status" value="1"/>
</dbReference>
<dbReference type="PANTHER" id="PTHR43024:SF1">
    <property type="entry name" value="UDP-N-ACETYLMURAMOYL-TRIPEPTIDE--D-ALANYL-D-ALANINE LIGASE"/>
    <property type="match status" value="1"/>
</dbReference>
<dbReference type="NCBIfam" id="NF008897">
    <property type="entry name" value="PRK11930.1"/>
    <property type="match status" value="1"/>
</dbReference>
<comment type="cofactor">
    <cofactor evidence="2 14 15">
        <name>pyridoxal 5'-phosphate</name>
        <dbReference type="ChEBI" id="CHEBI:597326"/>
    </cofactor>
</comment>
<dbReference type="Gene3D" id="3.40.1390.10">
    <property type="entry name" value="MurE/MurF, N-terminal domain"/>
    <property type="match status" value="1"/>
</dbReference>
<keyword evidence="9" id="KW-0133">Cell shape</keyword>
<organism evidence="18 19">
    <name type="scientific">Phocaeicola sartorii</name>
    <dbReference type="NCBI Taxonomy" id="671267"/>
    <lineage>
        <taxon>Bacteria</taxon>
        <taxon>Pseudomonadati</taxon>
        <taxon>Bacteroidota</taxon>
        <taxon>Bacteroidia</taxon>
        <taxon>Bacteroidales</taxon>
        <taxon>Bacteroidaceae</taxon>
        <taxon>Phocaeicola</taxon>
    </lineage>
</organism>
<dbReference type="Pfam" id="PF02875">
    <property type="entry name" value="Mur_ligase_C"/>
    <property type="match status" value="1"/>
</dbReference>
<evidence type="ECO:0000256" key="10">
    <source>
        <dbReference type="ARBA" id="ARBA00022984"/>
    </source>
</evidence>
<dbReference type="GO" id="GO:0030632">
    <property type="term" value="P:D-alanine biosynthetic process"/>
    <property type="evidence" value="ECO:0007669"/>
    <property type="project" value="UniProtKB-UniRule"/>
</dbReference>
<dbReference type="InterPro" id="IPR004101">
    <property type="entry name" value="Mur_ligase_C"/>
</dbReference>
<keyword evidence="5" id="KW-0132">Cell division</keyword>
<name>A0A4S2FV44_9BACT</name>
<keyword evidence="12" id="KW-0131">Cell cycle</keyword>
<keyword evidence="10" id="KW-0573">Peptidoglycan synthesis</keyword>
<keyword evidence="7" id="KW-0067">ATP-binding</keyword>
<dbReference type="Proteomes" id="UP000310760">
    <property type="component" value="Unassembled WGS sequence"/>
</dbReference>
<evidence type="ECO:0000256" key="5">
    <source>
        <dbReference type="ARBA" id="ARBA00022618"/>
    </source>
</evidence>
<dbReference type="Pfam" id="PF01168">
    <property type="entry name" value="Ala_racemase_N"/>
    <property type="match status" value="1"/>
</dbReference>
<evidence type="ECO:0000256" key="16">
    <source>
        <dbReference type="PIRSR" id="PIRSR600821-52"/>
    </source>
</evidence>
<dbReference type="InterPro" id="IPR009006">
    <property type="entry name" value="Ala_racemase/Decarboxylase_C"/>
</dbReference>
<evidence type="ECO:0000256" key="14">
    <source>
        <dbReference type="HAMAP-Rule" id="MF_01201"/>
    </source>
</evidence>
<evidence type="ECO:0000259" key="17">
    <source>
        <dbReference type="SMART" id="SM01005"/>
    </source>
</evidence>
<dbReference type="InterPro" id="IPR029066">
    <property type="entry name" value="PLP-binding_barrel"/>
</dbReference>
<dbReference type="EC" id="5.1.1.1" evidence="14"/>
<evidence type="ECO:0000256" key="13">
    <source>
        <dbReference type="ARBA" id="ARBA00023316"/>
    </source>
</evidence>
<reference evidence="18 19" key="1">
    <citation type="submission" date="2019-04" db="EMBL/GenBank/DDBJ databases">
        <title>Microbes associate with the intestines of laboratory mice.</title>
        <authorList>
            <person name="Navarre W."/>
            <person name="Wong E."/>
            <person name="Huang K."/>
            <person name="Tropini C."/>
            <person name="Ng K."/>
            <person name="Yu B."/>
        </authorList>
    </citation>
    <scope>NUCLEOTIDE SEQUENCE [LARGE SCALE GENOMIC DNA]</scope>
    <source>
        <strain evidence="18 19">NM22_B1</strain>
    </source>
</reference>
<dbReference type="FunFam" id="3.20.20.10:FF:000002">
    <property type="entry name" value="Alanine racemase"/>
    <property type="match status" value="1"/>
</dbReference>
<comment type="catalytic activity">
    <reaction evidence="1 14">
        <text>L-alanine = D-alanine</text>
        <dbReference type="Rhea" id="RHEA:20249"/>
        <dbReference type="ChEBI" id="CHEBI:57416"/>
        <dbReference type="ChEBI" id="CHEBI:57972"/>
        <dbReference type="EC" id="5.1.1.1"/>
    </reaction>
</comment>
<keyword evidence="4 18" id="KW-0436">Ligase</keyword>
<dbReference type="SUPFAM" id="SSF53244">
    <property type="entry name" value="MurD-like peptide ligases, peptide-binding domain"/>
    <property type="match status" value="1"/>
</dbReference>
<dbReference type="EMBL" id="SRYJ01000002">
    <property type="protein sequence ID" value="TGY73215.1"/>
    <property type="molecule type" value="Genomic_DNA"/>
</dbReference>
<feature type="active site" description="Proton acceptor; specific for L-alanine" evidence="14">
    <location>
        <position position="716"/>
    </location>
</feature>
<keyword evidence="13" id="KW-0961">Cell wall biogenesis/degradation</keyword>
<dbReference type="GO" id="GO:0005524">
    <property type="term" value="F:ATP binding"/>
    <property type="evidence" value="ECO:0007669"/>
    <property type="project" value="UniProtKB-KW"/>
</dbReference>
<evidence type="ECO:0000256" key="15">
    <source>
        <dbReference type="PIRSR" id="PIRSR600821-50"/>
    </source>
</evidence>
<dbReference type="InterPro" id="IPR000821">
    <property type="entry name" value="Ala_racemase"/>
</dbReference>
<dbReference type="InterPro" id="IPR036565">
    <property type="entry name" value="Mur-like_cat_sf"/>
</dbReference>
<dbReference type="CDD" id="cd00430">
    <property type="entry name" value="PLPDE_III_AR"/>
    <property type="match status" value="1"/>
</dbReference>
<dbReference type="GO" id="GO:0030170">
    <property type="term" value="F:pyridoxal phosphate binding"/>
    <property type="evidence" value="ECO:0007669"/>
    <property type="project" value="UniProtKB-UniRule"/>
</dbReference>
<comment type="similarity">
    <text evidence="14">Belongs to the alanine racemase family.</text>
</comment>
<dbReference type="InterPro" id="IPR001608">
    <property type="entry name" value="Ala_racemase_N"/>
</dbReference>
<feature type="active site" description="Proton acceptor; specific for D-alanine" evidence="14">
    <location>
        <position position="492"/>
    </location>
</feature>
<feature type="binding site" evidence="14 16">
    <location>
        <position position="590"/>
    </location>
    <ligand>
        <name>substrate</name>
    </ligand>
</feature>
<dbReference type="GO" id="GO:0009252">
    <property type="term" value="P:peptidoglycan biosynthetic process"/>
    <property type="evidence" value="ECO:0007669"/>
    <property type="project" value="UniProtKB-KW"/>
</dbReference>
<protein>
    <recommendedName>
        <fullName evidence="14">Alanine racemase</fullName>
        <ecNumber evidence="14">5.1.1.1</ecNumber>
    </recommendedName>
</protein>
<dbReference type="UniPathway" id="UPA00042">
    <property type="reaction ID" value="UER00497"/>
</dbReference>
<dbReference type="PRINTS" id="PR00992">
    <property type="entry name" value="ALARACEMASE"/>
</dbReference>
<dbReference type="Pfam" id="PF08245">
    <property type="entry name" value="Mur_ligase_M"/>
    <property type="match status" value="1"/>
</dbReference>
<keyword evidence="6" id="KW-0547">Nucleotide-binding</keyword>
<evidence type="ECO:0000256" key="1">
    <source>
        <dbReference type="ARBA" id="ARBA00000316"/>
    </source>
</evidence>
<dbReference type="PANTHER" id="PTHR43024">
    <property type="entry name" value="UDP-N-ACETYLMURAMOYL-TRIPEPTIDE--D-ALANYL-D-ALANINE LIGASE"/>
    <property type="match status" value="1"/>
</dbReference>
<evidence type="ECO:0000256" key="11">
    <source>
        <dbReference type="ARBA" id="ARBA00023235"/>
    </source>
</evidence>
<dbReference type="GO" id="GO:0008360">
    <property type="term" value="P:regulation of cell shape"/>
    <property type="evidence" value="ECO:0007669"/>
    <property type="project" value="UniProtKB-KW"/>
</dbReference>
<evidence type="ECO:0000313" key="18">
    <source>
        <dbReference type="EMBL" id="TGY73215.1"/>
    </source>
</evidence>
<evidence type="ECO:0000256" key="3">
    <source>
        <dbReference type="ARBA" id="ARBA00022490"/>
    </source>
</evidence>
<dbReference type="AlphaFoldDB" id="A0A4S2FV44"/>
<dbReference type="NCBIfam" id="TIGR01143">
    <property type="entry name" value="murF"/>
    <property type="match status" value="1"/>
</dbReference>
<dbReference type="SUPFAM" id="SSF63418">
    <property type="entry name" value="MurE/MurF N-terminal domain"/>
    <property type="match status" value="1"/>
</dbReference>
<dbReference type="GO" id="GO:0008784">
    <property type="term" value="F:alanine racemase activity"/>
    <property type="evidence" value="ECO:0007669"/>
    <property type="project" value="UniProtKB-UniRule"/>
</dbReference>
<feature type="modified residue" description="N6-(pyridoxal phosphate)lysine" evidence="14 15">
    <location>
        <position position="492"/>
    </location>
</feature>
<dbReference type="Gene3D" id="2.40.37.10">
    <property type="entry name" value="Lyase, Ornithine Decarboxylase, Chain A, domain 1"/>
    <property type="match status" value="1"/>
</dbReference>
<comment type="function">
    <text evidence="14">Catalyzes the interconversion of L-alanine and D-alanine. May also act on other amino acids.</text>
</comment>
<dbReference type="Gene3D" id="3.90.190.20">
    <property type="entry name" value="Mur ligase, C-terminal domain"/>
    <property type="match status" value="1"/>
</dbReference>
<dbReference type="InterPro" id="IPR005863">
    <property type="entry name" value="UDP-N-AcMur_synth"/>
</dbReference>
<keyword evidence="8 14" id="KW-0663">Pyridoxal phosphate</keyword>
<comment type="pathway">
    <text evidence="14">Amino-acid biosynthesis; D-alanine biosynthesis; D-alanine from L-alanine: step 1/1.</text>
</comment>